<proteinExistence type="predicted"/>
<feature type="transmembrane region" description="Helical" evidence="10">
    <location>
        <begin position="293"/>
        <end position="314"/>
    </location>
</feature>
<comment type="subcellular location">
    <subcellularLocation>
        <location evidence="1">Membrane</location>
        <topology evidence="1">Multi-pass membrane protein</topology>
    </subcellularLocation>
</comment>
<dbReference type="InterPro" id="IPR003148">
    <property type="entry name" value="RCK_N"/>
</dbReference>
<dbReference type="PROSITE" id="PS51201">
    <property type="entry name" value="RCK_N"/>
    <property type="match status" value="1"/>
</dbReference>
<dbReference type="RefSeq" id="WP_111355025.1">
    <property type="nucleotide sequence ID" value="NZ_NHSK01000156.1"/>
</dbReference>
<keyword evidence="7 10" id="KW-1133">Transmembrane helix</keyword>
<dbReference type="Gene3D" id="1.20.1530.20">
    <property type="match status" value="1"/>
</dbReference>
<evidence type="ECO:0000313" key="13">
    <source>
        <dbReference type="Proteomes" id="UP000248863"/>
    </source>
</evidence>
<keyword evidence="2" id="KW-0813">Transport</keyword>
<evidence type="ECO:0000256" key="4">
    <source>
        <dbReference type="ARBA" id="ARBA00022538"/>
    </source>
</evidence>
<accession>A0A327KU46</accession>
<dbReference type="InterPro" id="IPR006153">
    <property type="entry name" value="Cation/H_exchanger_TM"/>
</dbReference>
<keyword evidence="8" id="KW-0406">Ion transport</keyword>
<sequence length="562" mass="59585">MQSLLAISVTLVAAAAVAAGLCARIRIPTLLGYLLAGIMIGPSVGRLVQPGEALTFLAEIGVILLMFTVGLELSVAELWATRWRVLSAGGLQVILGSAAFGGVAYLLGASPNAAVIIGAAAVVSSTAICAKQLADQGELTTRHGRTSMAVLLFQDIMAAPLLAALPLLASRTGAGTAILIEVVRILAILGTVIVVGKPILYRSLAWVARRGHAEAFLLASIFLVLTTAWISHHLGISPALGAFIAGLVLGESDFRHRIEDDIRPFRDLMVGLFFITTGMQLNLGLITQSPLSVLFWLAVLVPGKMLVNGFALRLAKLSWLDAGRGAVILGHSGEFGLLLTSLGMSAGVVPTTIGQPMLLAIALSMAAAPLLIREHDRITRLVFGAHRQRHPPQLEEMEGFDQSRGMQNHVLICGAGSLGRIVSKALWKAGIPHLLFDTRYEPFVQAKEMGLPVILGDASRIATLEAAGVERARAVVVTFHQHRSALRILSALRQRSPHLALLASARTEAAAEELATVENVSVFHEHVAAGLALARQCLLEVGLARDRLEALFSQLSRELSGD</sequence>
<dbReference type="EMBL" id="NPEU01000001">
    <property type="protein sequence ID" value="RAI42359.1"/>
    <property type="molecule type" value="Genomic_DNA"/>
</dbReference>
<evidence type="ECO:0000313" key="12">
    <source>
        <dbReference type="EMBL" id="RAI42359.1"/>
    </source>
</evidence>
<keyword evidence="3" id="KW-0050">Antiport</keyword>
<feature type="transmembrane region" description="Helical" evidence="10">
    <location>
        <begin position="174"/>
        <end position="200"/>
    </location>
</feature>
<dbReference type="Pfam" id="PF00999">
    <property type="entry name" value="Na_H_Exchanger"/>
    <property type="match status" value="1"/>
</dbReference>
<feature type="transmembrane region" description="Helical" evidence="10">
    <location>
        <begin position="268"/>
        <end position="287"/>
    </location>
</feature>
<keyword evidence="9 10" id="KW-0472">Membrane</keyword>
<dbReference type="PANTHER" id="PTHR46157:SF4">
    <property type="entry name" value="K(+) EFFLUX ANTIPORTER 3, CHLOROPLASTIC"/>
    <property type="match status" value="1"/>
</dbReference>
<evidence type="ECO:0000256" key="5">
    <source>
        <dbReference type="ARBA" id="ARBA00022692"/>
    </source>
</evidence>
<feature type="transmembrane region" description="Helical" evidence="10">
    <location>
        <begin position="353"/>
        <end position="372"/>
    </location>
</feature>
<evidence type="ECO:0000256" key="8">
    <source>
        <dbReference type="ARBA" id="ARBA00023065"/>
    </source>
</evidence>
<evidence type="ECO:0000259" key="11">
    <source>
        <dbReference type="PROSITE" id="PS51201"/>
    </source>
</evidence>
<feature type="transmembrane region" description="Helical" evidence="10">
    <location>
        <begin position="85"/>
        <end position="107"/>
    </location>
</feature>
<dbReference type="GO" id="GO:0006813">
    <property type="term" value="P:potassium ion transport"/>
    <property type="evidence" value="ECO:0007669"/>
    <property type="project" value="UniProtKB-KW"/>
</dbReference>
<dbReference type="Proteomes" id="UP000248863">
    <property type="component" value="Unassembled WGS sequence"/>
</dbReference>
<evidence type="ECO:0000256" key="6">
    <source>
        <dbReference type="ARBA" id="ARBA00022958"/>
    </source>
</evidence>
<feature type="transmembrane region" description="Helical" evidence="10">
    <location>
        <begin position="53"/>
        <end position="73"/>
    </location>
</feature>
<keyword evidence="13" id="KW-1185">Reference proteome</keyword>
<organism evidence="12 13">
    <name type="scientific">Rhodoplanes elegans</name>
    <dbReference type="NCBI Taxonomy" id="29408"/>
    <lineage>
        <taxon>Bacteria</taxon>
        <taxon>Pseudomonadati</taxon>
        <taxon>Pseudomonadota</taxon>
        <taxon>Alphaproteobacteria</taxon>
        <taxon>Hyphomicrobiales</taxon>
        <taxon>Nitrobacteraceae</taxon>
        <taxon>Rhodoplanes</taxon>
    </lineage>
</organism>
<comment type="caution">
    <text evidence="12">The sequence shown here is derived from an EMBL/GenBank/DDBJ whole genome shotgun (WGS) entry which is preliminary data.</text>
</comment>
<evidence type="ECO:0000256" key="9">
    <source>
        <dbReference type="ARBA" id="ARBA00023136"/>
    </source>
</evidence>
<dbReference type="OrthoDB" id="9781411at2"/>
<dbReference type="GO" id="GO:0005886">
    <property type="term" value="C:plasma membrane"/>
    <property type="evidence" value="ECO:0007669"/>
    <property type="project" value="TreeGrafter"/>
</dbReference>
<dbReference type="Pfam" id="PF02254">
    <property type="entry name" value="TrkA_N"/>
    <property type="match status" value="1"/>
</dbReference>
<dbReference type="GO" id="GO:1902600">
    <property type="term" value="P:proton transmembrane transport"/>
    <property type="evidence" value="ECO:0007669"/>
    <property type="project" value="InterPro"/>
</dbReference>
<dbReference type="PANTHER" id="PTHR46157">
    <property type="entry name" value="K(+) EFFLUX ANTIPORTER 3, CHLOROPLASTIC"/>
    <property type="match status" value="1"/>
</dbReference>
<evidence type="ECO:0000256" key="7">
    <source>
        <dbReference type="ARBA" id="ARBA00022989"/>
    </source>
</evidence>
<protein>
    <recommendedName>
        <fullName evidence="11">RCK N-terminal domain-containing protein</fullName>
    </recommendedName>
</protein>
<feature type="domain" description="RCK N-terminal" evidence="11">
    <location>
        <begin position="407"/>
        <end position="521"/>
    </location>
</feature>
<feature type="transmembrane region" description="Helical" evidence="10">
    <location>
        <begin position="146"/>
        <end position="168"/>
    </location>
</feature>
<evidence type="ECO:0000256" key="2">
    <source>
        <dbReference type="ARBA" id="ARBA00022448"/>
    </source>
</evidence>
<gene>
    <name evidence="12" type="ORF">CH338_00195</name>
</gene>
<dbReference type="GO" id="GO:0015297">
    <property type="term" value="F:antiporter activity"/>
    <property type="evidence" value="ECO:0007669"/>
    <property type="project" value="UniProtKB-KW"/>
</dbReference>
<keyword evidence="4" id="KW-0633">Potassium transport</keyword>
<feature type="transmembrane region" description="Helical" evidence="10">
    <location>
        <begin position="113"/>
        <end position="134"/>
    </location>
</feature>
<feature type="transmembrane region" description="Helical" evidence="10">
    <location>
        <begin position="236"/>
        <end position="256"/>
    </location>
</feature>
<reference evidence="12 13" key="1">
    <citation type="submission" date="2017-07" db="EMBL/GenBank/DDBJ databases">
        <title>Draft Genome Sequences of Select Purple Nonsulfur Bacteria.</title>
        <authorList>
            <person name="Lasarre B."/>
            <person name="Mckinlay J.B."/>
        </authorList>
    </citation>
    <scope>NUCLEOTIDE SEQUENCE [LARGE SCALE GENOMIC DNA]</scope>
    <source>
        <strain evidence="12 13">DSM 11907</strain>
    </source>
</reference>
<keyword evidence="5 10" id="KW-0812">Transmembrane</keyword>
<dbReference type="Gene3D" id="3.40.50.720">
    <property type="entry name" value="NAD(P)-binding Rossmann-like Domain"/>
    <property type="match status" value="1"/>
</dbReference>
<evidence type="ECO:0000256" key="3">
    <source>
        <dbReference type="ARBA" id="ARBA00022449"/>
    </source>
</evidence>
<evidence type="ECO:0000256" key="1">
    <source>
        <dbReference type="ARBA" id="ARBA00004141"/>
    </source>
</evidence>
<dbReference type="SUPFAM" id="SSF51735">
    <property type="entry name" value="NAD(P)-binding Rossmann-fold domains"/>
    <property type="match status" value="1"/>
</dbReference>
<dbReference type="InterPro" id="IPR036291">
    <property type="entry name" value="NAD(P)-bd_dom_sf"/>
</dbReference>
<evidence type="ECO:0000256" key="10">
    <source>
        <dbReference type="SAM" id="Phobius"/>
    </source>
</evidence>
<keyword evidence="6" id="KW-0630">Potassium</keyword>
<dbReference type="AlphaFoldDB" id="A0A327KU46"/>
<name>A0A327KU46_9BRAD</name>
<dbReference type="InterPro" id="IPR038770">
    <property type="entry name" value="Na+/solute_symporter_sf"/>
</dbReference>